<dbReference type="InterPro" id="IPR010827">
    <property type="entry name" value="BamA/TamA_POTRA"/>
</dbReference>
<dbReference type="InterPro" id="IPR000184">
    <property type="entry name" value="Bac_surfAg_D15"/>
</dbReference>
<dbReference type="RefSeq" id="WP_146285558.1">
    <property type="nucleotide sequence ID" value="NZ_BMLP01000001.1"/>
</dbReference>
<dbReference type="PANTHER" id="PTHR12815:SF23">
    <property type="entry name" value="OUTER MEMBRANE PROTEIN ASSEMBLY FACTOR BAMA"/>
    <property type="match status" value="1"/>
</dbReference>
<dbReference type="Gene3D" id="2.40.160.50">
    <property type="entry name" value="membrane protein fhac: a member of the omp85/tpsb transporter family"/>
    <property type="match status" value="1"/>
</dbReference>
<evidence type="ECO:0000256" key="5">
    <source>
        <dbReference type="ARBA" id="ARBA00022737"/>
    </source>
</evidence>
<keyword evidence="2 8" id="KW-1134">Transmembrane beta strand</keyword>
<dbReference type="Pfam" id="PF01103">
    <property type="entry name" value="Omp85"/>
    <property type="match status" value="1"/>
</dbReference>
<dbReference type="Proteomes" id="UP000598196">
    <property type="component" value="Unassembled WGS sequence"/>
</dbReference>
<reference evidence="11 12" key="1">
    <citation type="journal article" date="2014" name="Int. J. Syst. Evol. Microbiol.">
        <title>Complete genome sequence of Corynebacterium casei LMG S-19264T (=DSM 44701T), isolated from a smear-ripened cheese.</title>
        <authorList>
            <consortium name="US DOE Joint Genome Institute (JGI-PGF)"/>
            <person name="Walter F."/>
            <person name="Albersmeier A."/>
            <person name="Kalinowski J."/>
            <person name="Ruckert C."/>
        </authorList>
    </citation>
    <scope>NUCLEOTIDE SEQUENCE [LARGE SCALE GENOMIC DNA]</scope>
    <source>
        <strain evidence="11 12">CGMCC 1.7029</strain>
    </source>
</reference>
<dbReference type="Gene3D" id="3.10.20.310">
    <property type="entry name" value="membrane protein fhac"/>
    <property type="match status" value="5"/>
</dbReference>
<keyword evidence="3 8" id="KW-0812">Transmembrane</keyword>
<evidence type="ECO:0000256" key="1">
    <source>
        <dbReference type="ARBA" id="ARBA00004370"/>
    </source>
</evidence>
<evidence type="ECO:0000256" key="9">
    <source>
        <dbReference type="NCBIfam" id="TIGR03303"/>
    </source>
</evidence>
<evidence type="ECO:0000256" key="3">
    <source>
        <dbReference type="ARBA" id="ARBA00022692"/>
    </source>
</evidence>
<evidence type="ECO:0000256" key="8">
    <source>
        <dbReference type="HAMAP-Rule" id="MF_01430"/>
    </source>
</evidence>
<comment type="function">
    <text evidence="8">Part of the outer membrane protein assembly complex, which is involved in assembly and insertion of beta-barrel proteins into the outer membrane.</text>
</comment>
<comment type="subcellular location">
    <subcellularLocation>
        <location evidence="8">Cell outer membrane</location>
    </subcellularLocation>
    <subcellularLocation>
        <location evidence="1">Membrane</location>
    </subcellularLocation>
</comment>
<accession>A0A917YGT4</accession>
<dbReference type="PROSITE" id="PS51779">
    <property type="entry name" value="POTRA"/>
    <property type="match status" value="3"/>
</dbReference>
<dbReference type="PIRSF" id="PIRSF006076">
    <property type="entry name" value="OM_assembly_OMP85"/>
    <property type="match status" value="1"/>
</dbReference>
<dbReference type="InterPro" id="IPR023707">
    <property type="entry name" value="OM_assembly_BamA"/>
</dbReference>
<dbReference type="AlphaFoldDB" id="A0A917YGT4"/>
<dbReference type="NCBIfam" id="TIGR03303">
    <property type="entry name" value="OM_YaeT"/>
    <property type="match status" value="1"/>
</dbReference>
<feature type="domain" description="POTRA" evidence="10">
    <location>
        <begin position="114"/>
        <end position="191"/>
    </location>
</feature>
<keyword evidence="12" id="KW-1185">Reference proteome</keyword>
<evidence type="ECO:0000313" key="12">
    <source>
        <dbReference type="Proteomes" id="UP000598196"/>
    </source>
</evidence>
<name>A0A917YGT4_9RHOB</name>
<protein>
    <recommendedName>
        <fullName evidence="8 9">Outer membrane protein assembly factor BamA</fullName>
    </recommendedName>
</protein>
<comment type="caution">
    <text evidence="11">The sequence shown here is derived from an EMBL/GenBank/DDBJ whole genome shotgun (WGS) entry which is preliminary data.</text>
</comment>
<comment type="similarity">
    <text evidence="8">Belongs to the BamA family.</text>
</comment>
<evidence type="ECO:0000256" key="7">
    <source>
        <dbReference type="ARBA" id="ARBA00023237"/>
    </source>
</evidence>
<dbReference type="HAMAP" id="MF_01430">
    <property type="entry name" value="OM_assembly_BamA"/>
    <property type="match status" value="1"/>
</dbReference>
<evidence type="ECO:0000256" key="4">
    <source>
        <dbReference type="ARBA" id="ARBA00022729"/>
    </source>
</evidence>
<keyword evidence="7 8" id="KW-0998">Cell outer membrane</keyword>
<feature type="domain" description="POTRA" evidence="10">
    <location>
        <begin position="46"/>
        <end position="113"/>
    </location>
</feature>
<evidence type="ECO:0000256" key="2">
    <source>
        <dbReference type="ARBA" id="ARBA00022452"/>
    </source>
</evidence>
<gene>
    <name evidence="8 11" type="primary">bamA</name>
    <name evidence="11" type="ORF">GCM10010991_06680</name>
</gene>
<keyword evidence="5 8" id="KW-0677">Repeat</keyword>
<dbReference type="GO" id="GO:0009279">
    <property type="term" value="C:cell outer membrane"/>
    <property type="evidence" value="ECO:0007669"/>
    <property type="project" value="UniProtKB-SubCell"/>
</dbReference>
<proteinExistence type="inferred from homology"/>
<dbReference type="GO" id="GO:0051205">
    <property type="term" value="P:protein insertion into membrane"/>
    <property type="evidence" value="ECO:0007669"/>
    <property type="project" value="UniProtKB-UniRule"/>
</dbReference>
<evidence type="ECO:0000256" key="6">
    <source>
        <dbReference type="ARBA" id="ARBA00023136"/>
    </source>
</evidence>
<evidence type="ECO:0000259" key="10">
    <source>
        <dbReference type="PROSITE" id="PS51779"/>
    </source>
</evidence>
<dbReference type="EMBL" id="BMLP01000001">
    <property type="protein sequence ID" value="GGO26177.1"/>
    <property type="molecule type" value="Genomic_DNA"/>
</dbReference>
<dbReference type="Pfam" id="PF07244">
    <property type="entry name" value="POTRA"/>
    <property type="match status" value="5"/>
</dbReference>
<keyword evidence="6 8" id="KW-0472">Membrane</keyword>
<feature type="domain" description="POTRA" evidence="10">
    <location>
        <begin position="367"/>
        <end position="440"/>
    </location>
</feature>
<evidence type="ECO:0000313" key="11">
    <source>
        <dbReference type="EMBL" id="GGO26177.1"/>
    </source>
</evidence>
<dbReference type="GO" id="GO:0043165">
    <property type="term" value="P:Gram-negative-bacterium-type cell outer membrane assembly"/>
    <property type="evidence" value="ECO:0007669"/>
    <property type="project" value="UniProtKB-UniRule"/>
</dbReference>
<dbReference type="OrthoDB" id="9803054at2"/>
<dbReference type="InterPro" id="IPR034746">
    <property type="entry name" value="POTRA"/>
</dbReference>
<dbReference type="PANTHER" id="PTHR12815">
    <property type="entry name" value="SORTING AND ASSEMBLY MACHINERY SAMM50 PROTEIN FAMILY MEMBER"/>
    <property type="match status" value="1"/>
</dbReference>
<keyword evidence="4 8" id="KW-0732">Signal</keyword>
<organism evidence="11 12">
    <name type="scientific">Gemmobacter aquaticus</name>
    <dbReference type="NCBI Taxonomy" id="490185"/>
    <lineage>
        <taxon>Bacteria</taxon>
        <taxon>Pseudomonadati</taxon>
        <taxon>Pseudomonadota</taxon>
        <taxon>Alphaproteobacteria</taxon>
        <taxon>Rhodobacterales</taxon>
        <taxon>Paracoccaceae</taxon>
        <taxon>Gemmobacter</taxon>
    </lineage>
</organism>
<sequence length="801" mass="88122">MVQARNADSPRRKRRSQLVRGAAIGILLGTSGLSSPLISPAIAQGYSFSQVTIEGNQNVEAASILKLAGITRGQQVTAADLNNAYQGLQNSGLFEEIEVLPQGSRLVIRVKEYPIINVIAFEGNARLKDEVISSVIQSKPRRVYSPALAEADAASIAEGYREQGRLAATVTPKIIRRDDNRVDLVFEITEGKVIEVERLSFVGNRAFSDRRLRQVLETKQAGVLRAFIKRDALRPEQIELDKQLLRDFYLSRGYVDMQVIDATAEVARERDGSFVTFTIKEGQQFRFGNITAVSEVEGVDAAEFQQALRLRSGSVYSPQDVDSNIARLESLALKNGLTFVKIEPVVTRNERDMTLDVAFTLRRGEKVFVERIDIEGNTTTLDEVVRRQFRTVEGDPFNPREVRQAAERIRALGYFADAQVNAEPGTNPNEVIVNVDVEEQPTGSLSLGASYGVSTGIGFNIGLQETNFLGRGQTVGLNLAVTSDSGDSSILFIEPAFLGRDLKLKFNAFYRETDNDNATYDTRMIGIVPALEFPVSEMGRLEVRAFARESKLFDLYMGTPDDPDTPEDEFQLGTTPIIVRDADRGPLQSFGAGLTYTYDSRITGLNPKGGTLLRFGLDYAGLGGDVDSLTANVLAMTETKVWNEDVTLRAVFEGGAIHMFNDEASRVTDRFFGSGKIRGFESSGFGPRDQASDDALGGNYFAVARLESEFPLGTPEEYGITGGLFADFGSVWSLDDVTGWDDSGGPGINTVDDGFHLRSSIGFSVFWDTPIGPLRFNFAKALAKQDYDKEQFFDLTISTKF</sequence>
<comment type="subunit">
    <text evidence="8">Part of the Bam complex.</text>
</comment>
<dbReference type="InterPro" id="IPR039910">
    <property type="entry name" value="D15-like"/>
</dbReference>